<evidence type="ECO:0000313" key="2">
    <source>
        <dbReference type="EMBL" id="GAA3575213.1"/>
    </source>
</evidence>
<reference evidence="3" key="1">
    <citation type="journal article" date="2019" name="Int. J. Syst. Evol. Microbiol.">
        <title>The Global Catalogue of Microorganisms (GCM) 10K type strain sequencing project: providing services to taxonomists for standard genome sequencing and annotation.</title>
        <authorList>
            <consortium name="The Broad Institute Genomics Platform"/>
            <consortium name="The Broad Institute Genome Sequencing Center for Infectious Disease"/>
            <person name="Wu L."/>
            <person name="Ma J."/>
        </authorList>
    </citation>
    <scope>NUCLEOTIDE SEQUENCE [LARGE SCALE GENOMIC DNA]</scope>
    <source>
        <strain evidence="3">JCM 17326</strain>
    </source>
</reference>
<feature type="compositionally biased region" description="Polar residues" evidence="1">
    <location>
        <begin position="1"/>
        <end position="10"/>
    </location>
</feature>
<feature type="region of interest" description="Disordered" evidence="1">
    <location>
        <begin position="1"/>
        <end position="67"/>
    </location>
</feature>
<evidence type="ECO:0000313" key="3">
    <source>
        <dbReference type="Proteomes" id="UP001500630"/>
    </source>
</evidence>
<feature type="compositionally biased region" description="Pro residues" evidence="1">
    <location>
        <begin position="58"/>
        <end position="67"/>
    </location>
</feature>
<feature type="compositionally biased region" description="Basic and acidic residues" evidence="1">
    <location>
        <begin position="30"/>
        <end position="48"/>
    </location>
</feature>
<sequence>MLSSAATPSWTPKPEPVEDIEDRYDDDKDGDGVIKSRDRDDHDPDRGRRSPSRGFGAAPPPRWAEGP</sequence>
<proteinExistence type="predicted"/>
<dbReference type="EMBL" id="BAABDQ010000016">
    <property type="protein sequence ID" value="GAA3575213.1"/>
    <property type="molecule type" value="Genomic_DNA"/>
</dbReference>
<organism evidence="2 3">
    <name type="scientific">Nonomuraea rosea</name>
    <dbReference type="NCBI Taxonomy" id="638574"/>
    <lineage>
        <taxon>Bacteria</taxon>
        <taxon>Bacillati</taxon>
        <taxon>Actinomycetota</taxon>
        <taxon>Actinomycetes</taxon>
        <taxon>Streptosporangiales</taxon>
        <taxon>Streptosporangiaceae</taxon>
        <taxon>Nonomuraea</taxon>
    </lineage>
</organism>
<evidence type="ECO:0000256" key="1">
    <source>
        <dbReference type="SAM" id="MobiDB-lite"/>
    </source>
</evidence>
<dbReference type="Proteomes" id="UP001500630">
    <property type="component" value="Unassembled WGS sequence"/>
</dbReference>
<accession>A0ABP6Y1Y5</accession>
<gene>
    <name evidence="2" type="ORF">GCM10022419_065410</name>
</gene>
<keyword evidence="3" id="KW-1185">Reference proteome</keyword>
<feature type="compositionally biased region" description="Acidic residues" evidence="1">
    <location>
        <begin position="17"/>
        <end position="29"/>
    </location>
</feature>
<name>A0ABP6Y1Y5_9ACTN</name>
<comment type="caution">
    <text evidence="2">The sequence shown here is derived from an EMBL/GenBank/DDBJ whole genome shotgun (WGS) entry which is preliminary data.</text>
</comment>
<protein>
    <submittedName>
        <fullName evidence="2">Uncharacterized protein</fullName>
    </submittedName>
</protein>